<proteinExistence type="inferred from homology"/>
<dbReference type="AlphaFoldDB" id="A0A8G1U9X1"/>
<keyword evidence="3" id="KW-0808">Transferase</keyword>
<dbReference type="GO" id="GO:0003961">
    <property type="term" value="F:O-acetylhomoserine aminocarboxypropyltransferase activity"/>
    <property type="evidence" value="ECO:0007669"/>
    <property type="project" value="TreeGrafter"/>
</dbReference>
<dbReference type="Proteomes" id="UP000267408">
    <property type="component" value="Unassembled WGS sequence"/>
</dbReference>
<dbReference type="SUPFAM" id="SSF53383">
    <property type="entry name" value="PLP-dependent transferases"/>
    <property type="match status" value="1"/>
</dbReference>
<dbReference type="GO" id="GO:0004124">
    <property type="term" value="F:cysteine synthase activity"/>
    <property type="evidence" value="ECO:0007669"/>
    <property type="project" value="TreeGrafter"/>
</dbReference>
<evidence type="ECO:0000256" key="2">
    <source>
        <dbReference type="ARBA" id="ARBA00009077"/>
    </source>
</evidence>
<feature type="modified residue" description="N6-(pyridoxal phosphate)lysine" evidence="5">
    <location>
        <position position="216"/>
    </location>
</feature>
<evidence type="ECO:0000256" key="6">
    <source>
        <dbReference type="RuleBase" id="RU362118"/>
    </source>
</evidence>
<name>A0A8G1U9X1_9ACTN</name>
<dbReference type="GO" id="GO:0071269">
    <property type="term" value="P:L-homocysteine biosynthetic process"/>
    <property type="evidence" value="ECO:0007669"/>
    <property type="project" value="TreeGrafter"/>
</dbReference>
<dbReference type="Gene3D" id="3.40.640.10">
    <property type="entry name" value="Type I PLP-dependent aspartate aminotransferase-like (Major domain)"/>
    <property type="match status" value="1"/>
</dbReference>
<dbReference type="GO" id="GO:0016829">
    <property type="term" value="F:lyase activity"/>
    <property type="evidence" value="ECO:0007669"/>
    <property type="project" value="UniProtKB-KW"/>
</dbReference>
<evidence type="ECO:0000256" key="5">
    <source>
        <dbReference type="PIRSR" id="PIRSR001434-2"/>
    </source>
</evidence>
<dbReference type="InterPro" id="IPR006235">
    <property type="entry name" value="OAc-hSer/O-AcSer_sulfhydrylase"/>
</dbReference>
<dbReference type="EMBL" id="RJVJ01000003">
    <property type="protein sequence ID" value="ROR35542.1"/>
    <property type="molecule type" value="Genomic_DNA"/>
</dbReference>
<dbReference type="RefSeq" id="WP_123563754.1">
    <property type="nucleotide sequence ID" value="NZ_RJVJ01000003.1"/>
</dbReference>
<comment type="caution">
    <text evidence="7">The sequence shown here is derived from an EMBL/GenBank/DDBJ whole genome shotgun (WGS) entry which is preliminary data.</text>
</comment>
<dbReference type="NCBIfam" id="NF005872">
    <property type="entry name" value="PRK07812.1"/>
    <property type="match status" value="1"/>
</dbReference>
<keyword evidence="4 5" id="KW-0663">Pyridoxal phosphate</keyword>
<organism evidence="7 8">
    <name type="scientific">Kitasatospora cineracea</name>
    <dbReference type="NCBI Taxonomy" id="88074"/>
    <lineage>
        <taxon>Bacteria</taxon>
        <taxon>Bacillati</taxon>
        <taxon>Actinomycetota</taxon>
        <taxon>Actinomycetes</taxon>
        <taxon>Kitasatosporales</taxon>
        <taxon>Streptomycetaceae</taxon>
        <taxon>Kitasatospora</taxon>
    </lineage>
</organism>
<dbReference type="InterPro" id="IPR015422">
    <property type="entry name" value="PyrdxlP-dep_Trfase_small"/>
</dbReference>
<dbReference type="OrthoDB" id="9780685at2"/>
<sequence length="439" mass="46678">MSEQSPEAVPGWSFETRQIHAGAQPDPATGARAVPIYQTTSFAFRDTAHAADLFALAEPGNIYTRIHNPTTDVLEQRLASLEGGVAAVALASGQAAETLALLTLAQAGDHLVSSASLYGGTYNLLRHTLPRFGVEVSFVEDPDDPEAWRAAIRPNTKALFAETLGNPRGNVLDVRGVADVAHAAGVPLIVDNTVPTPYLLRPLEHGADVVVHSATKFLGGHGTTIGGVVVDGGSFDFGADPKRFPGFNEPDPSYHGLRFWDALGPGAFAAKLRVQLLRDLGPALSPHSAFLLLQGVETLSLRLERHTANALELARWLEQRDEVAVVHYPGLPSSRWYGAAQRYLPRGAGAVLSFELRDGIEAGRRFVDGLELFSHLANIGDVRSLVIHPASTTHSQLDAEQLTATGAAPGLVRLSVGLESVTDLRADLEAGFRSAKGAS</sequence>
<dbReference type="Pfam" id="PF01053">
    <property type="entry name" value="Cys_Met_Meta_PP"/>
    <property type="match status" value="1"/>
</dbReference>
<comment type="similarity">
    <text evidence="2 6">Belongs to the trans-sulfuration enzymes family.</text>
</comment>
<protein>
    <submittedName>
        <fullName evidence="7">O-acetylhomoserine (Thiol)-lyase</fullName>
    </submittedName>
</protein>
<comment type="cofactor">
    <cofactor evidence="1 6">
        <name>pyridoxal 5'-phosphate</name>
        <dbReference type="ChEBI" id="CHEBI:597326"/>
    </cofactor>
</comment>
<dbReference type="InterPro" id="IPR054542">
    <property type="entry name" value="Cys_met_metab_PP"/>
</dbReference>
<evidence type="ECO:0000313" key="8">
    <source>
        <dbReference type="Proteomes" id="UP000267408"/>
    </source>
</evidence>
<dbReference type="NCBIfam" id="TIGR01326">
    <property type="entry name" value="OAH_OAS_sulfhy"/>
    <property type="match status" value="1"/>
</dbReference>
<dbReference type="FunFam" id="3.40.640.10:FF:000035">
    <property type="entry name" value="O-succinylhomoserine sulfhydrylase"/>
    <property type="match status" value="1"/>
</dbReference>
<dbReference type="InterPro" id="IPR015424">
    <property type="entry name" value="PyrdxlP-dep_Trfase"/>
</dbReference>
<dbReference type="PROSITE" id="PS00868">
    <property type="entry name" value="CYS_MET_METAB_PP"/>
    <property type="match status" value="1"/>
</dbReference>
<evidence type="ECO:0000256" key="4">
    <source>
        <dbReference type="ARBA" id="ARBA00022898"/>
    </source>
</evidence>
<evidence type="ECO:0000256" key="1">
    <source>
        <dbReference type="ARBA" id="ARBA00001933"/>
    </source>
</evidence>
<dbReference type="GO" id="GO:0030170">
    <property type="term" value="F:pyridoxal phosphate binding"/>
    <property type="evidence" value="ECO:0007669"/>
    <property type="project" value="InterPro"/>
</dbReference>
<dbReference type="GO" id="GO:0006535">
    <property type="term" value="P:cysteine biosynthetic process from serine"/>
    <property type="evidence" value="ECO:0007669"/>
    <property type="project" value="TreeGrafter"/>
</dbReference>
<keyword evidence="7" id="KW-0456">Lyase</keyword>
<dbReference type="PIRSF" id="PIRSF001434">
    <property type="entry name" value="CGS"/>
    <property type="match status" value="1"/>
</dbReference>
<reference evidence="7 8" key="1">
    <citation type="submission" date="2018-11" db="EMBL/GenBank/DDBJ databases">
        <title>Sequencing the genomes of 1000 actinobacteria strains.</title>
        <authorList>
            <person name="Klenk H.-P."/>
        </authorList>
    </citation>
    <scope>NUCLEOTIDE SEQUENCE [LARGE SCALE GENOMIC DNA]</scope>
    <source>
        <strain evidence="7 8">DSM 44780</strain>
    </source>
</reference>
<dbReference type="Gene3D" id="3.90.1150.10">
    <property type="entry name" value="Aspartate Aminotransferase, domain 1"/>
    <property type="match status" value="1"/>
</dbReference>
<dbReference type="InterPro" id="IPR000277">
    <property type="entry name" value="Cys/Met-Metab_PyrdxlP-dep_enz"/>
</dbReference>
<dbReference type="CDD" id="cd00614">
    <property type="entry name" value="CGS_like"/>
    <property type="match status" value="1"/>
</dbReference>
<dbReference type="PANTHER" id="PTHR43797">
    <property type="entry name" value="HOMOCYSTEINE/CYSTEINE SYNTHASE"/>
    <property type="match status" value="1"/>
</dbReference>
<evidence type="ECO:0000313" key="7">
    <source>
        <dbReference type="EMBL" id="ROR35542.1"/>
    </source>
</evidence>
<accession>A0A8G1U9X1</accession>
<evidence type="ECO:0000256" key="3">
    <source>
        <dbReference type="ARBA" id="ARBA00022679"/>
    </source>
</evidence>
<dbReference type="GO" id="GO:0019346">
    <property type="term" value="P:transsulfuration"/>
    <property type="evidence" value="ECO:0007669"/>
    <property type="project" value="InterPro"/>
</dbReference>
<dbReference type="InterPro" id="IPR015421">
    <property type="entry name" value="PyrdxlP-dep_Trfase_major"/>
</dbReference>
<gene>
    <name evidence="7" type="ORF">EDD39_7202</name>
</gene>
<dbReference type="GO" id="GO:0005737">
    <property type="term" value="C:cytoplasm"/>
    <property type="evidence" value="ECO:0007669"/>
    <property type="project" value="TreeGrafter"/>
</dbReference>
<dbReference type="PANTHER" id="PTHR43797:SF2">
    <property type="entry name" value="HOMOCYSTEINE_CYSTEINE SYNTHASE"/>
    <property type="match status" value="1"/>
</dbReference>